<feature type="domain" description="Hypersensitivity response secretion-like HrpJ" evidence="2">
    <location>
        <begin position="74"/>
        <end position="217"/>
    </location>
</feature>
<name>A0ABU1D7U6_9BURK</name>
<evidence type="ECO:0000256" key="1">
    <source>
        <dbReference type="SAM" id="MobiDB-lite"/>
    </source>
</evidence>
<organism evidence="4 5">
    <name type="scientific">Yanghanlia caeni</name>
    <dbReference type="NCBI Taxonomy" id="3064283"/>
    <lineage>
        <taxon>Bacteria</taxon>
        <taxon>Pseudomonadati</taxon>
        <taxon>Pseudomonadota</taxon>
        <taxon>Betaproteobacteria</taxon>
        <taxon>Burkholderiales</taxon>
        <taxon>Alcaligenaceae</taxon>
        <taxon>Yanghanlia</taxon>
    </lineage>
</organism>
<keyword evidence="5" id="KW-1185">Reference proteome</keyword>
<dbReference type="Gene3D" id="1.10.150.630">
    <property type="match status" value="1"/>
</dbReference>
<accession>A0ABU1D7U6</accession>
<dbReference type="InterPro" id="IPR015144">
    <property type="entry name" value="T3SS_TyeA"/>
</dbReference>
<dbReference type="InterPro" id="IPR010812">
    <property type="entry name" value="HrpJ-like"/>
</dbReference>
<reference evidence="4 5" key="1">
    <citation type="submission" date="2023-08" db="EMBL/GenBank/DDBJ databases">
        <title>Alcaligenaceae gen. nov., a novel taxon isolated from the sludge of Yixing Pesticide Factory.</title>
        <authorList>
            <person name="Ruan L."/>
        </authorList>
    </citation>
    <scope>NUCLEOTIDE SEQUENCE [LARGE SCALE GENOMIC DNA]</scope>
    <source>
        <strain evidence="4 5">LG-2</strain>
    </source>
</reference>
<dbReference type="SUPFAM" id="SSF140591">
    <property type="entry name" value="Type III secretion system domain"/>
    <property type="match status" value="2"/>
</dbReference>
<proteinExistence type="predicted"/>
<evidence type="ECO:0000313" key="4">
    <source>
        <dbReference type="EMBL" id="MDR4126512.1"/>
    </source>
</evidence>
<dbReference type="NCBIfam" id="TIGR02568">
    <property type="entry name" value="LcrE"/>
    <property type="match status" value="1"/>
</dbReference>
<dbReference type="Gene3D" id="1.20.1280.80">
    <property type="match status" value="1"/>
</dbReference>
<dbReference type="NCBIfam" id="TIGR02511">
    <property type="entry name" value="type_III_tyeA"/>
    <property type="match status" value="1"/>
</dbReference>
<dbReference type="InterPro" id="IPR038347">
    <property type="entry name" value="TyeA_sf"/>
</dbReference>
<dbReference type="Proteomes" id="UP001232156">
    <property type="component" value="Unassembled WGS sequence"/>
</dbReference>
<sequence length="368" mass="39866">MNRIDTGSPTPGFGSLGQQAGFDPGQARAGTLLGEQAVLLDGEISPLGDAAEELSLHMAEKTENKHHAERKIKAERPLELLRPEEILEMLQQARDPNAQVKLEELVTRLLSKGGSPRQQAAQAFSDVSLQYLALHYALRKGEREGANPQLLESLRDALADLELESGPQVRAGIHALDSAGTFASDALGVQAFQQTYRDVVLGENSLGKTLDLALERFGGKDVGRGLQHLVLALGRDLSSTRPSTSPERLQALTNDLYHLRVAVTVLDGCQALAGELQENGLGSPDGERLMRDLVGLTGDKWLNESRFTMLAQQHGVPTPEGRVAFLSGIKGVMRDLPVQVFPDPEARQSILDSLQEALDIAIDEEDLQ</sequence>
<evidence type="ECO:0000259" key="2">
    <source>
        <dbReference type="Pfam" id="PF07201"/>
    </source>
</evidence>
<dbReference type="InterPro" id="IPR013401">
    <property type="entry name" value="T3SS_LcrE"/>
</dbReference>
<dbReference type="InterPro" id="IPR013351">
    <property type="entry name" value="T3SS_TyeA-rel"/>
</dbReference>
<feature type="domain" description="Type III secretion system effector delivery regulator TyeA" evidence="3">
    <location>
        <begin position="288"/>
        <end position="366"/>
    </location>
</feature>
<dbReference type="EMBL" id="JAUZQE010000027">
    <property type="protein sequence ID" value="MDR4126512.1"/>
    <property type="molecule type" value="Genomic_DNA"/>
</dbReference>
<evidence type="ECO:0000259" key="3">
    <source>
        <dbReference type="Pfam" id="PF09059"/>
    </source>
</evidence>
<evidence type="ECO:0000313" key="5">
    <source>
        <dbReference type="Proteomes" id="UP001232156"/>
    </source>
</evidence>
<gene>
    <name evidence="4" type="primary">sctW</name>
    <name evidence="4" type="ORF">Q8947_11025</name>
</gene>
<dbReference type="Pfam" id="PF07201">
    <property type="entry name" value="HrpJ"/>
    <property type="match status" value="1"/>
</dbReference>
<comment type="caution">
    <text evidence="4">The sequence shown here is derived from an EMBL/GenBank/DDBJ whole genome shotgun (WGS) entry which is preliminary data.</text>
</comment>
<feature type="region of interest" description="Disordered" evidence="1">
    <location>
        <begin position="1"/>
        <end position="27"/>
    </location>
</feature>
<protein>
    <submittedName>
        <fullName evidence="4">Type III secretion system gatekeeper subunit SctW</fullName>
    </submittedName>
</protein>
<dbReference type="RefSeq" id="WP_165277988.1">
    <property type="nucleotide sequence ID" value="NZ_JAUZQE010000027.1"/>
</dbReference>
<dbReference type="Pfam" id="PF09059">
    <property type="entry name" value="TyeA"/>
    <property type="match status" value="1"/>
</dbReference>